<keyword evidence="1" id="KW-0614">Plasmid</keyword>
<dbReference type="Proteomes" id="UP000070260">
    <property type="component" value="Plasmid pJFP838A"/>
</dbReference>
<geneLocation type="plasmid" evidence="1 2">
    <name>pJFP838A</name>
</geneLocation>
<name>A0A140GRR0_CLOPF</name>
<protein>
    <submittedName>
        <fullName evidence="1">Uncharacterized protein</fullName>
    </submittedName>
</protein>
<dbReference type="RefSeq" id="WP_061429808.1">
    <property type="nucleotide sequence ID" value="NZ_CP013615.1"/>
</dbReference>
<dbReference type="PATRIC" id="fig|1502.177.peg.3512"/>
<evidence type="ECO:0000313" key="2">
    <source>
        <dbReference type="Proteomes" id="UP000070260"/>
    </source>
</evidence>
<dbReference type="AlphaFoldDB" id="A0A140GRR0"/>
<proteinExistence type="predicted"/>
<reference evidence="1 2" key="1">
    <citation type="journal article" date="2016" name="PLoS ONE">
        <title>Plasmid Characterization and Chromosome Analysis of Two netF+ Clostridium perfringens Isolates Associated with Foal and Canine Necrotizing Enteritis.</title>
        <authorList>
            <person name="Mehdizadeh Gohari I."/>
            <person name="Kropinski A.M."/>
            <person name="Weese S.J."/>
            <person name="Parreira V.R."/>
            <person name="Whitehead A.E."/>
            <person name="Boerlin P."/>
            <person name="Prescott J.F."/>
        </authorList>
    </citation>
    <scope>NUCLEOTIDE SEQUENCE [LARGE SCALE GENOMIC DNA]</scope>
    <source>
        <strain evidence="1 2">JP838</strain>
        <plasmid evidence="2">Plasmid pJFP838A</plasmid>
    </source>
</reference>
<sequence>MEEKKQILNNFMRGLKSFNHEQAIMVLMNNFEVENLKEVSEDYVFGANMETITNSEKETKPYLITMKSANEEDRILTMLICASSKDKAEEIMMKYSDGSHIPVSIVEITNNFEGELLSFEIK</sequence>
<evidence type="ECO:0000313" key="1">
    <source>
        <dbReference type="EMBL" id="AMN31219.1"/>
    </source>
</evidence>
<gene>
    <name evidence="1" type="ORF">JFP838_pA0303</name>
</gene>
<dbReference type="EMBL" id="CP013615">
    <property type="protein sequence ID" value="AMN31219.1"/>
    <property type="molecule type" value="Genomic_DNA"/>
</dbReference>
<accession>A0A140GRR0</accession>
<organism evidence="1 2">
    <name type="scientific">Clostridium perfringens</name>
    <dbReference type="NCBI Taxonomy" id="1502"/>
    <lineage>
        <taxon>Bacteria</taxon>
        <taxon>Bacillati</taxon>
        <taxon>Bacillota</taxon>
        <taxon>Clostridia</taxon>
        <taxon>Eubacteriales</taxon>
        <taxon>Clostridiaceae</taxon>
        <taxon>Clostridium</taxon>
    </lineage>
</organism>